<evidence type="ECO:0000256" key="1">
    <source>
        <dbReference type="SAM" id="MobiDB-lite"/>
    </source>
</evidence>
<dbReference type="EMBL" id="MNAD01001663">
    <property type="protein sequence ID" value="OJT02563.1"/>
    <property type="molecule type" value="Genomic_DNA"/>
</dbReference>
<dbReference type="Proteomes" id="UP000184267">
    <property type="component" value="Unassembled WGS sequence"/>
</dbReference>
<dbReference type="AlphaFoldDB" id="A0A1M2V4T2"/>
<dbReference type="OMA" id="QKGRHLD"/>
<feature type="compositionally biased region" description="Basic and acidic residues" evidence="1">
    <location>
        <begin position="23"/>
        <end position="33"/>
    </location>
</feature>
<feature type="region of interest" description="Disordered" evidence="1">
    <location>
        <begin position="120"/>
        <end position="184"/>
    </location>
</feature>
<feature type="compositionally biased region" description="Basic and acidic residues" evidence="1">
    <location>
        <begin position="120"/>
        <end position="129"/>
    </location>
</feature>
<feature type="compositionally biased region" description="Polar residues" evidence="1">
    <location>
        <begin position="130"/>
        <end position="144"/>
    </location>
</feature>
<feature type="compositionally biased region" description="Polar residues" evidence="1">
    <location>
        <begin position="168"/>
        <end position="181"/>
    </location>
</feature>
<name>A0A1M2V4T2_TRAPU</name>
<accession>A0A1M2V4T2</accession>
<comment type="caution">
    <text evidence="2">The sequence shown here is derived from an EMBL/GenBank/DDBJ whole genome shotgun (WGS) entry which is preliminary data.</text>
</comment>
<feature type="region of interest" description="Disordered" evidence="1">
    <location>
        <begin position="1"/>
        <end position="33"/>
    </location>
</feature>
<sequence length="199" mass="21701">MLLFGRSDGGGSKKPIPLLADLQSREDQRDLDHSTKDLTAAEKAHDKSVKAAFNAHRAVDKAIENEYETAKALNRATHNHEVAISNEQNARITAEINQQYEVHLQQGLEQKGRHLDELHQRKAQHDQLRESTSPQPHVPTTATVASDEPSDQTAAATAVAPNEGHASPNDNNKPTRVSDTANAAWENAARTIAANGMEV</sequence>
<keyword evidence="3" id="KW-1185">Reference proteome</keyword>
<organism evidence="2 3">
    <name type="scientific">Trametes pubescens</name>
    <name type="common">White-rot fungus</name>
    <dbReference type="NCBI Taxonomy" id="154538"/>
    <lineage>
        <taxon>Eukaryota</taxon>
        <taxon>Fungi</taxon>
        <taxon>Dikarya</taxon>
        <taxon>Basidiomycota</taxon>
        <taxon>Agaricomycotina</taxon>
        <taxon>Agaricomycetes</taxon>
        <taxon>Polyporales</taxon>
        <taxon>Polyporaceae</taxon>
        <taxon>Trametes</taxon>
    </lineage>
</organism>
<protein>
    <submittedName>
        <fullName evidence="2">Uncharacterized protein</fullName>
    </submittedName>
</protein>
<proteinExistence type="predicted"/>
<dbReference type="OrthoDB" id="3364747at2759"/>
<gene>
    <name evidence="2" type="ORF">TRAPUB_6905</name>
</gene>
<evidence type="ECO:0000313" key="3">
    <source>
        <dbReference type="Proteomes" id="UP000184267"/>
    </source>
</evidence>
<evidence type="ECO:0000313" key="2">
    <source>
        <dbReference type="EMBL" id="OJT02563.1"/>
    </source>
</evidence>
<reference evidence="2 3" key="1">
    <citation type="submission" date="2016-10" db="EMBL/GenBank/DDBJ databases">
        <title>Genome sequence of the basidiomycete white-rot fungus Trametes pubescens.</title>
        <authorList>
            <person name="Makela M.R."/>
            <person name="Granchi Z."/>
            <person name="Peng M."/>
            <person name="De Vries R.P."/>
            <person name="Grigoriev I."/>
            <person name="Riley R."/>
            <person name="Hilden K."/>
        </authorList>
    </citation>
    <scope>NUCLEOTIDE SEQUENCE [LARGE SCALE GENOMIC DNA]</scope>
    <source>
        <strain evidence="2 3">FBCC735</strain>
    </source>
</reference>